<evidence type="ECO:0000313" key="6">
    <source>
        <dbReference type="EMBL" id="KAK3577601.1"/>
    </source>
</evidence>
<evidence type="ECO:0000256" key="4">
    <source>
        <dbReference type="SAM" id="Phobius"/>
    </source>
</evidence>
<dbReference type="PRINTS" id="PR00454">
    <property type="entry name" value="ETSDOMAIN"/>
</dbReference>
<evidence type="ECO:0000313" key="7">
    <source>
        <dbReference type="Proteomes" id="UP001195483"/>
    </source>
</evidence>
<dbReference type="PANTHER" id="PTHR11849:SF289">
    <property type="entry name" value="ETS-LIKE PROTEIN POINTED"/>
    <property type="match status" value="1"/>
</dbReference>
<comment type="subcellular location">
    <subcellularLocation>
        <location evidence="3">Nucleus</location>
    </subcellularLocation>
</comment>
<keyword evidence="7" id="KW-1185">Reference proteome</keyword>
<name>A0AAE0RQ41_9BIVA</name>
<evidence type="ECO:0000256" key="2">
    <source>
        <dbReference type="ARBA" id="ARBA00023125"/>
    </source>
</evidence>
<dbReference type="GO" id="GO:0005634">
    <property type="term" value="C:nucleus"/>
    <property type="evidence" value="ECO:0007669"/>
    <property type="project" value="UniProtKB-SubCell"/>
</dbReference>
<evidence type="ECO:0000256" key="1">
    <source>
        <dbReference type="ARBA" id="ARBA00005562"/>
    </source>
</evidence>
<keyword evidence="3" id="KW-0539">Nucleus</keyword>
<dbReference type="InterPro" id="IPR000418">
    <property type="entry name" value="Ets_dom"/>
</dbReference>
<sequence length="144" mass="17147">MANEEDVSYYLQNFDLELLSKGPIQLWQFLLQLLTDKNCQHIISWTGDGWEFKLSDPNEVARLWGIEKKKPNMNYDKLSRGLRYYYNKNIIHKTARRKYVYRFLSKLLIVVVAGYNSTGRLFETLISSMKLIRLSIYKKKSRNI</sequence>
<gene>
    <name evidence="6" type="ORF">CHS0354_020174</name>
</gene>
<dbReference type="InterPro" id="IPR046328">
    <property type="entry name" value="ETS_fam"/>
</dbReference>
<keyword evidence="4" id="KW-0472">Membrane</keyword>
<keyword evidence="4" id="KW-0812">Transmembrane</keyword>
<dbReference type="SMART" id="SM00413">
    <property type="entry name" value="ETS"/>
    <property type="match status" value="1"/>
</dbReference>
<feature type="transmembrane region" description="Helical" evidence="4">
    <location>
        <begin position="99"/>
        <end position="117"/>
    </location>
</feature>
<organism evidence="6 7">
    <name type="scientific">Potamilus streckersoni</name>
    <dbReference type="NCBI Taxonomy" id="2493646"/>
    <lineage>
        <taxon>Eukaryota</taxon>
        <taxon>Metazoa</taxon>
        <taxon>Spiralia</taxon>
        <taxon>Lophotrochozoa</taxon>
        <taxon>Mollusca</taxon>
        <taxon>Bivalvia</taxon>
        <taxon>Autobranchia</taxon>
        <taxon>Heteroconchia</taxon>
        <taxon>Palaeoheterodonta</taxon>
        <taxon>Unionida</taxon>
        <taxon>Unionoidea</taxon>
        <taxon>Unionidae</taxon>
        <taxon>Ambleminae</taxon>
        <taxon>Lampsilini</taxon>
        <taxon>Potamilus</taxon>
    </lineage>
</organism>
<keyword evidence="2 3" id="KW-0238">DNA-binding</keyword>
<dbReference type="EMBL" id="JAEAOA010001228">
    <property type="protein sequence ID" value="KAK3577601.1"/>
    <property type="molecule type" value="Genomic_DNA"/>
</dbReference>
<dbReference type="PROSITE" id="PS00346">
    <property type="entry name" value="ETS_DOMAIN_2"/>
    <property type="match status" value="1"/>
</dbReference>
<protein>
    <recommendedName>
        <fullName evidence="5">ETS domain-containing protein</fullName>
    </recommendedName>
</protein>
<keyword evidence="4" id="KW-1133">Transmembrane helix</keyword>
<dbReference type="GO" id="GO:0043565">
    <property type="term" value="F:sequence-specific DNA binding"/>
    <property type="evidence" value="ECO:0007669"/>
    <property type="project" value="InterPro"/>
</dbReference>
<dbReference type="InterPro" id="IPR036390">
    <property type="entry name" value="WH_DNA-bd_sf"/>
</dbReference>
<accession>A0AAE0RQ41</accession>
<dbReference type="PROSITE" id="PS50061">
    <property type="entry name" value="ETS_DOMAIN_3"/>
    <property type="match status" value="1"/>
</dbReference>
<comment type="similarity">
    <text evidence="1 3">Belongs to the ETS family.</text>
</comment>
<dbReference type="InterPro" id="IPR036388">
    <property type="entry name" value="WH-like_DNA-bd_sf"/>
</dbReference>
<reference evidence="6" key="1">
    <citation type="journal article" date="2021" name="Genome Biol. Evol.">
        <title>A High-Quality Reference Genome for a Parasitic Bivalve with Doubly Uniparental Inheritance (Bivalvia: Unionida).</title>
        <authorList>
            <person name="Smith C.H."/>
        </authorList>
    </citation>
    <scope>NUCLEOTIDE SEQUENCE</scope>
    <source>
        <strain evidence="6">CHS0354</strain>
    </source>
</reference>
<dbReference type="Pfam" id="PF00178">
    <property type="entry name" value="Ets"/>
    <property type="match status" value="1"/>
</dbReference>
<reference evidence="6" key="3">
    <citation type="submission" date="2023-05" db="EMBL/GenBank/DDBJ databases">
        <authorList>
            <person name="Smith C.H."/>
        </authorList>
    </citation>
    <scope>NUCLEOTIDE SEQUENCE</scope>
    <source>
        <strain evidence="6">CHS0354</strain>
        <tissue evidence="6">Mantle</tissue>
    </source>
</reference>
<dbReference type="GO" id="GO:0000981">
    <property type="term" value="F:DNA-binding transcription factor activity, RNA polymerase II-specific"/>
    <property type="evidence" value="ECO:0007669"/>
    <property type="project" value="TreeGrafter"/>
</dbReference>
<evidence type="ECO:0000259" key="5">
    <source>
        <dbReference type="PROSITE" id="PS50061"/>
    </source>
</evidence>
<reference evidence="6" key="2">
    <citation type="journal article" date="2021" name="Genome Biol. Evol.">
        <title>Developing a high-quality reference genome for a parasitic bivalve with doubly uniparental inheritance (Bivalvia: Unionida).</title>
        <authorList>
            <person name="Smith C.H."/>
        </authorList>
    </citation>
    <scope>NUCLEOTIDE SEQUENCE</scope>
    <source>
        <strain evidence="6">CHS0354</strain>
        <tissue evidence="6">Mantle</tissue>
    </source>
</reference>
<proteinExistence type="inferred from homology"/>
<dbReference type="PANTHER" id="PTHR11849">
    <property type="entry name" value="ETS"/>
    <property type="match status" value="1"/>
</dbReference>
<dbReference type="PROSITE" id="PS00345">
    <property type="entry name" value="ETS_DOMAIN_1"/>
    <property type="match status" value="1"/>
</dbReference>
<dbReference type="Proteomes" id="UP001195483">
    <property type="component" value="Unassembled WGS sequence"/>
</dbReference>
<dbReference type="SUPFAM" id="SSF46785">
    <property type="entry name" value="Winged helix' DNA-binding domain"/>
    <property type="match status" value="1"/>
</dbReference>
<comment type="caution">
    <text evidence="6">The sequence shown here is derived from an EMBL/GenBank/DDBJ whole genome shotgun (WGS) entry which is preliminary data.</text>
</comment>
<evidence type="ECO:0000256" key="3">
    <source>
        <dbReference type="RuleBase" id="RU004019"/>
    </source>
</evidence>
<dbReference type="GO" id="GO:0030154">
    <property type="term" value="P:cell differentiation"/>
    <property type="evidence" value="ECO:0007669"/>
    <property type="project" value="TreeGrafter"/>
</dbReference>
<dbReference type="AlphaFoldDB" id="A0AAE0RQ41"/>
<dbReference type="Gene3D" id="1.10.10.10">
    <property type="entry name" value="Winged helix-like DNA-binding domain superfamily/Winged helix DNA-binding domain"/>
    <property type="match status" value="1"/>
</dbReference>
<feature type="domain" description="ETS" evidence="5">
    <location>
        <begin position="24"/>
        <end position="104"/>
    </location>
</feature>